<name>A0ABR4AH17_9LECA</name>
<keyword evidence="2" id="KW-0813">Transport</keyword>
<evidence type="ECO:0000256" key="1">
    <source>
        <dbReference type="ARBA" id="ARBA00004141"/>
    </source>
</evidence>
<protein>
    <submittedName>
        <fullName evidence="7">Uncharacterized protein</fullName>
    </submittedName>
</protein>
<evidence type="ECO:0000256" key="4">
    <source>
        <dbReference type="ARBA" id="ARBA00022989"/>
    </source>
</evidence>
<dbReference type="Proteomes" id="UP001590950">
    <property type="component" value="Unassembled WGS sequence"/>
</dbReference>
<evidence type="ECO:0000256" key="2">
    <source>
        <dbReference type="ARBA" id="ARBA00022448"/>
    </source>
</evidence>
<dbReference type="InterPro" id="IPR002293">
    <property type="entry name" value="AA/rel_permease1"/>
</dbReference>
<proteinExistence type="predicted"/>
<gene>
    <name evidence="7" type="ORF">N7G274_003165</name>
</gene>
<evidence type="ECO:0000313" key="7">
    <source>
        <dbReference type="EMBL" id="KAL2044460.1"/>
    </source>
</evidence>
<comment type="subcellular location">
    <subcellularLocation>
        <location evidence="1">Membrane</location>
        <topology evidence="1">Multi-pass membrane protein</topology>
    </subcellularLocation>
</comment>
<evidence type="ECO:0000256" key="3">
    <source>
        <dbReference type="ARBA" id="ARBA00022692"/>
    </source>
</evidence>
<keyword evidence="3 6" id="KW-0812">Transmembrane</keyword>
<evidence type="ECO:0000256" key="5">
    <source>
        <dbReference type="ARBA" id="ARBA00023136"/>
    </source>
</evidence>
<comment type="caution">
    <text evidence="7">The sequence shown here is derived from an EMBL/GenBank/DDBJ whole genome shotgun (WGS) entry which is preliminary data.</text>
</comment>
<organism evidence="7 8">
    <name type="scientific">Stereocaulon virgatum</name>
    <dbReference type="NCBI Taxonomy" id="373712"/>
    <lineage>
        <taxon>Eukaryota</taxon>
        <taxon>Fungi</taxon>
        <taxon>Dikarya</taxon>
        <taxon>Ascomycota</taxon>
        <taxon>Pezizomycotina</taxon>
        <taxon>Lecanoromycetes</taxon>
        <taxon>OSLEUM clade</taxon>
        <taxon>Lecanoromycetidae</taxon>
        <taxon>Lecanorales</taxon>
        <taxon>Lecanorineae</taxon>
        <taxon>Stereocaulaceae</taxon>
        <taxon>Stereocaulon</taxon>
    </lineage>
</organism>
<accession>A0ABR4AH17</accession>
<keyword evidence="4 6" id="KW-1133">Transmembrane helix</keyword>
<dbReference type="EMBL" id="JBEFKJ010000009">
    <property type="protein sequence ID" value="KAL2044460.1"/>
    <property type="molecule type" value="Genomic_DNA"/>
</dbReference>
<reference evidence="7 8" key="1">
    <citation type="submission" date="2024-09" db="EMBL/GenBank/DDBJ databases">
        <title>Rethinking Asexuality: The Enigmatic Case of Functional Sexual Genes in Lepraria (Stereocaulaceae).</title>
        <authorList>
            <person name="Doellman M."/>
            <person name="Sun Y."/>
            <person name="Barcenas-Pena A."/>
            <person name="Lumbsch H.T."/>
            <person name="Grewe F."/>
        </authorList>
    </citation>
    <scope>NUCLEOTIDE SEQUENCE [LARGE SCALE GENOMIC DNA]</scope>
    <source>
        <strain evidence="7 8">Mercado 3170</strain>
    </source>
</reference>
<dbReference type="Pfam" id="PF13520">
    <property type="entry name" value="AA_permease_2"/>
    <property type="match status" value="1"/>
</dbReference>
<feature type="transmembrane region" description="Helical" evidence="6">
    <location>
        <begin position="12"/>
        <end position="34"/>
    </location>
</feature>
<feature type="transmembrane region" description="Helical" evidence="6">
    <location>
        <begin position="64"/>
        <end position="85"/>
    </location>
</feature>
<evidence type="ECO:0000256" key="6">
    <source>
        <dbReference type="SAM" id="Phobius"/>
    </source>
</evidence>
<keyword evidence="5 6" id="KW-0472">Membrane</keyword>
<keyword evidence="8" id="KW-1185">Reference proteome</keyword>
<dbReference type="PANTHER" id="PTHR45649:SF27">
    <property type="entry name" value="CHOLINE TRANSPORTER (EUROFUNG)"/>
    <property type="match status" value="1"/>
</dbReference>
<dbReference type="Gene3D" id="1.20.1740.10">
    <property type="entry name" value="Amino acid/polyamine transporter I"/>
    <property type="match status" value="1"/>
</dbReference>
<sequence length="215" mass="24154">MSDPVETSPSAILAQFIVGFIASFAYLISLFYSISDLNTILSSRYLLPLASIYEQATNSASGTIGLLILAFLPNVITCTVCYITASRVFWTLARDNAMPFAGTFAKVSPRYRNPFNAVLFCWDYCYASELHLSRLLYGFQRLGGLFRRPLESIIPSSYPTSPPTPQIRHRARLVLDAWPYGFYCRRCGVLAHHRLCGHILFPVLHACCCVFDELC</sequence>
<dbReference type="PANTHER" id="PTHR45649">
    <property type="entry name" value="AMINO-ACID PERMEASE BAT1"/>
    <property type="match status" value="1"/>
</dbReference>
<evidence type="ECO:0000313" key="8">
    <source>
        <dbReference type="Proteomes" id="UP001590950"/>
    </source>
</evidence>